<gene>
    <name evidence="14" type="ORF">SUTMEG_15270</name>
</gene>
<dbReference type="InterPro" id="IPR037224">
    <property type="entry name" value="PapC_N_sf"/>
</dbReference>
<evidence type="ECO:0000259" key="12">
    <source>
        <dbReference type="Pfam" id="PF13953"/>
    </source>
</evidence>
<evidence type="ECO:0000256" key="11">
    <source>
        <dbReference type="SAM" id="SignalP"/>
    </source>
</evidence>
<feature type="domain" description="PapC N-terminal" evidence="13">
    <location>
        <begin position="46"/>
        <end position="194"/>
    </location>
</feature>
<feature type="domain" description="PapC-like C-terminal" evidence="12">
    <location>
        <begin position="770"/>
        <end position="838"/>
    </location>
</feature>
<feature type="signal peptide" evidence="11">
    <location>
        <begin position="1"/>
        <end position="23"/>
    </location>
</feature>
<dbReference type="GO" id="GO:0015473">
    <property type="term" value="F:fimbrial usher porin activity"/>
    <property type="evidence" value="ECO:0007669"/>
    <property type="project" value="InterPro"/>
</dbReference>
<feature type="chain" id="PRO_5016356238" evidence="11">
    <location>
        <begin position="24"/>
        <end position="860"/>
    </location>
</feature>
<evidence type="ECO:0000313" key="14">
    <source>
        <dbReference type="EMBL" id="BBF23636.1"/>
    </source>
</evidence>
<evidence type="ECO:0000256" key="1">
    <source>
        <dbReference type="ARBA" id="ARBA00004571"/>
    </source>
</evidence>
<dbReference type="Proteomes" id="UP000271003">
    <property type="component" value="Chromosome"/>
</dbReference>
<dbReference type="InterPro" id="IPR042186">
    <property type="entry name" value="FimD_plug_dom"/>
</dbReference>
<dbReference type="PANTHER" id="PTHR30451">
    <property type="entry name" value="OUTER MEMBRANE USHER PROTEIN"/>
    <property type="match status" value="1"/>
</dbReference>
<dbReference type="Gene3D" id="3.10.20.410">
    <property type="match status" value="1"/>
</dbReference>
<dbReference type="SUPFAM" id="SSF141729">
    <property type="entry name" value="FimD N-terminal domain-like"/>
    <property type="match status" value="1"/>
</dbReference>
<keyword evidence="3 10" id="KW-0813">Transport</keyword>
<evidence type="ECO:0000259" key="13">
    <source>
        <dbReference type="Pfam" id="PF13954"/>
    </source>
</evidence>
<evidence type="ECO:0000256" key="7">
    <source>
        <dbReference type="ARBA" id="ARBA00022729"/>
    </source>
</evidence>
<dbReference type="EMBL" id="AP018786">
    <property type="protein sequence ID" value="BBF23636.1"/>
    <property type="molecule type" value="Genomic_DNA"/>
</dbReference>
<evidence type="ECO:0000313" key="15">
    <source>
        <dbReference type="Proteomes" id="UP000271003"/>
    </source>
</evidence>
<keyword evidence="5 10" id="KW-1029">Fimbrium biogenesis</keyword>
<dbReference type="InterPro" id="IPR025885">
    <property type="entry name" value="PapC_N"/>
</dbReference>
<dbReference type="InterPro" id="IPR000015">
    <property type="entry name" value="Fimb_usher"/>
</dbReference>
<evidence type="ECO:0000256" key="5">
    <source>
        <dbReference type="ARBA" id="ARBA00022558"/>
    </source>
</evidence>
<dbReference type="Gene3D" id="2.60.40.2070">
    <property type="match status" value="1"/>
</dbReference>
<dbReference type="Gene3D" id="2.60.40.2610">
    <property type="entry name" value="Outer membrane usher protein FimD, plug domain"/>
    <property type="match status" value="1"/>
</dbReference>
<keyword evidence="6 10" id="KW-0812">Transmembrane</keyword>
<comment type="subcellular location">
    <subcellularLocation>
        <location evidence="1 10">Cell outer membrane</location>
        <topology evidence="1 10">Multi-pass membrane protein</topology>
    </subcellularLocation>
</comment>
<keyword evidence="8 10" id="KW-0472">Membrane</keyword>
<keyword evidence="15" id="KW-1185">Reference proteome</keyword>
<keyword evidence="9 10" id="KW-0998">Cell outer membrane</keyword>
<dbReference type="Pfam" id="PF13954">
    <property type="entry name" value="PapC_N"/>
    <property type="match status" value="1"/>
</dbReference>
<sequence length="860" mass="93987">MTPLRQRTLAIALAAVFSAPLHADDDVTVDAAPLTAEAAAELDAAFDAATLKSLFGRDVSISDLQSHESESIVGSRAYDILVNGRFVQRQVVTVESTGTRYRVRFPARLLADLPFDETNPDLPEAFRALKPSTLVTTDQVSTLIPGTRVRVSTVEQSIDFLVPESWFSARRPTLAPVTSWDWGEPALLANYRLSADRRFTSGGDDADHFYGSFNTRANFDRWRLIADGSFSYDRTGQASNNDTSLQNLYLTRIFPETRSRLKAGNFTTSPFFSQGVTIRGAELYVDTSLTADDELDFVPVVTGYAQTQARVTVRRAGYVIYERIVSPGAFTLQNLPASIGSGDLEVTITEADGRERVFVVPFTTNAKQLRTGKTRWSVAAGVLDRSGLGSDPAVLALDAGYGLPFNTTIFGANQTTPDYFNGLVGAAWMIPIVGSVDAQWRYARSDVDDNHRNGRGWALGWNRYVEATGSYLSLQYEHYEAGDYRTIDEAYRPSDRYGLRGALKSRWSLNLSQTMNKYGSLYASMRREEREDNRGNSSYSVSWNTTVRGIGVNLSVQQTHYSGFEGGRDRTAALQFTIPLDVLTGSAAHFGHTIGTGFVYTDDGVDTSVSASGSALENGDFSYSLQAEHSQSGDANRFSASADYRANRVRAGLNVSASDGNYALGGSLSGGVALLSQGLYLTRELYGGHVVAHFPDVPEAVFKNGIDSTHAGETSIVTHLNEYRVNDLTVDVDALPLNVQLPVYLKRVVPADGAVVSIPFETLRGRRVLASLTDASGAPLPFGSTVMLEGRDAFALETVTDEEGRAYFGALPLEGALSARWKDDGNRPQRCRAPYRLDSLTPDNKVQRITLVCRPYDETK</sequence>
<dbReference type="InterPro" id="IPR043142">
    <property type="entry name" value="PapC-like_C_sf"/>
</dbReference>
<dbReference type="RefSeq" id="WP_170143887.1">
    <property type="nucleotide sequence ID" value="NZ_AP018786.1"/>
</dbReference>
<proteinExistence type="inferred from homology"/>
<reference evidence="14 15" key="1">
    <citation type="journal article" date="2018" name="Int. J. Syst. Evol. Microbiol.">
        <title>Mesosutterella multiformis gen. nov., sp. nov., a member of the family Sutterellaceae and Sutterella megalosphaeroides sp. nov., isolated from human faeces.</title>
        <authorList>
            <person name="Sakamoto M."/>
            <person name="Ikeyama N."/>
            <person name="Kunihiro T."/>
            <person name="Iino T."/>
            <person name="Yuki M."/>
            <person name="Ohkuma M."/>
        </authorList>
    </citation>
    <scope>NUCLEOTIDE SEQUENCE [LARGE SCALE GENOMIC DNA]</scope>
    <source>
        <strain evidence="14 15">6FBBBH3</strain>
    </source>
</reference>
<dbReference type="InterPro" id="IPR025949">
    <property type="entry name" value="PapC-like_C"/>
</dbReference>
<evidence type="ECO:0000256" key="2">
    <source>
        <dbReference type="ARBA" id="ARBA00008064"/>
    </source>
</evidence>
<dbReference type="PANTHER" id="PTHR30451:SF21">
    <property type="entry name" value="FIMBRIAL USHER DOMAIN-CONTAINING PROTEIN YDET-RELATED"/>
    <property type="match status" value="1"/>
</dbReference>
<dbReference type="GO" id="GO:0009297">
    <property type="term" value="P:pilus assembly"/>
    <property type="evidence" value="ECO:0007669"/>
    <property type="project" value="InterPro"/>
</dbReference>
<evidence type="ECO:0000256" key="9">
    <source>
        <dbReference type="ARBA" id="ARBA00023237"/>
    </source>
</evidence>
<evidence type="ECO:0000256" key="3">
    <source>
        <dbReference type="ARBA" id="ARBA00022448"/>
    </source>
</evidence>
<evidence type="ECO:0000256" key="4">
    <source>
        <dbReference type="ARBA" id="ARBA00022452"/>
    </source>
</evidence>
<evidence type="ECO:0000256" key="6">
    <source>
        <dbReference type="ARBA" id="ARBA00022692"/>
    </source>
</evidence>
<dbReference type="Pfam" id="PF00577">
    <property type="entry name" value="Usher"/>
    <property type="match status" value="1"/>
</dbReference>
<dbReference type="PROSITE" id="PS01151">
    <property type="entry name" value="FIMBRIAL_USHER"/>
    <property type="match status" value="1"/>
</dbReference>
<dbReference type="InterPro" id="IPR018030">
    <property type="entry name" value="Fimbrial_membr_usher_CS"/>
</dbReference>
<keyword evidence="4" id="KW-1134">Transmembrane beta strand</keyword>
<accession>A0A2Z6IFX7</accession>
<evidence type="ECO:0000256" key="10">
    <source>
        <dbReference type="RuleBase" id="RU003884"/>
    </source>
</evidence>
<dbReference type="KEGG" id="sutt:SUTMEG_15270"/>
<name>A0A2Z6IFX7_9BURK</name>
<comment type="similarity">
    <text evidence="2 10">Belongs to the fimbrial export usher family.</text>
</comment>
<dbReference type="GO" id="GO:0009279">
    <property type="term" value="C:cell outer membrane"/>
    <property type="evidence" value="ECO:0007669"/>
    <property type="project" value="UniProtKB-SubCell"/>
</dbReference>
<keyword evidence="7 11" id="KW-0732">Signal</keyword>
<dbReference type="AlphaFoldDB" id="A0A2Z6IFX7"/>
<dbReference type="Gene3D" id="2.60.40.3110">
    <property type="match status" value="1"/>
</dbReference>
<organism evidence="14 15">
    <name type="scientific">Sutterella megalosphaeroides</name>
    <dbReference type="NCBI Taxonomy" id="2494234"/>
    <lineage>
        <taxon>Bacteria</taxon>
        <taxon>Pseudomonadati</taxon>
        <taxon>Pseudomonadota</taxon>
        <taxon>Betaproteobacteria</taxon>
        <taxon>Burkholderiales</taxon>
        <taxon>Sutterellaceae</taxon>
        <taxon>Sutterella</taxon>
    </lineage>
</organism>
<protein>
    <submittedName>
        <fullName evidence="14">Outer membrane usher protein</fullName>
    </submittedName>
</protein>
<dbReference type="Pfam" id="PF13953">
    <property type="entry name" value="PapC_C"/>
    <property type="match status" value="1"/>
</dbReference>
<evidence type="ECO:0000256" key="8">
    <source>
        <dbReference type="ARBA" id="ARBA00023136"/>
    </source>
</evidence>